<evidence type="ECO:0000256" key="1">
    <source>
        <dbReference type="SAM" id="MobiDB-lite"/>
    </source>
</evidence>
<protein>
    <submittedName>
        <fullName evidence="2">Uncharacterized protein</fullName>
    </submittedName>
</protein>
<gene>
    <name evidence="2" type="ORF">EGYM00392_LOCUS50921</name>
</gene>
<feature type="compositionally biased region" description="Basic and acidic residues" evidence="1">
    <location>
        <begin position="1"/>
        <end position="19"/>
    </location>
</feature>
<feature type="compositionally biased region" description="Gly residues" evidence="1">
    <location>
        <begin position="89"/>
        <end position="99"/>
    </location>
</feature>
<accession>A0A7S1JDI8</accession>
<dbReference type="EMBL" id="HBGA01138186">
    <property type="protein sequence ID" value="CAD9039755.1"/>
    <property type="molecule type" value="Transcribed_RNA"/>
</dbReference>
<dbReference type="AlphaFoldDB" id="A0A7S1JDI8"/>
<feature type="region of interest" description="Disordered" evidence="1">
    <location>
        <begin position="1"/>
        <end position="30"/>
    </location>
</feature>
<name>A0A7S1JDI8_9EUGL</name>
<evidence type="ECO:0000313" key="2">
    <source>
        <dbReference type="EMBL" id="CAD9039755.1"/>
    </source>
</evidence>
<reference evidence="2" key="1">
    <citation type="submission" date="2021-01" db="EMBL/GenBank/DDBJ databases">
        <authorList>
            <person name="Corre E."/>
            <person name="Pelletier E."/>
            <person name="Niang G."/>
            <person name="Scheremetjew M."/>
            <person name="Finn R."/>
            <person name="Kale V."/>
            <person name="Holt S."/>
            <person name="Cochrane G."/>
            <person name="Meng A."/>
            <person name="Brown T."/>
            <person name="Cohen L."/>
        </authorList>
    </citation>
    <scope>NUCLEOTIDE SEQUENCE</scope>
    <source>
        <strain evidence="2">NIES-381</strain>
    </source>
</reference>
<proteinExistence type="predicted"/>
<feature type="region of interest" description="Disordered" evidence="1">
    <location>
        <begin position="73"/>
        <end position="105"/>
    </location>
</feature>
<organism evidence="2">
    <name type="scientific">Eutreptiella gymnastica</name>
    <dbReference type="NCBI Taxonomy" id="73025"/>
    <lineage>
        <taxon>Eukaryota</taxon>
        <taxon>Discoba</taxon>
        <taxon>Euglenozoa</taxon>
        <taxon>Euglenida</taxon>
        <taxon>Spirocuta</taxon>
        <taxon>Euglenophyceae</taxon>
        <taxon>Eutreptiales</taxon>
        <taxon>Eutreptiaceae</taxon>
        <taxon>Eutreptiella</taxon>
    </lineage>
</organism>
<sequence>MLATSPERDSERSRKDTPRARCGLGPGEDTERARFTGVGVRGASSVARGRLEGVAIAKVAKVCLNRNWERVWSPDQGPLSRVTTPGRGLRAGHGAGTGAELGQNP</sequence>